<sequence>MSAAKQKIQIARRQLGLDDDAYYAILARVAGVKSSTDLTPGQVGRVLAELERLGFKPKTAAKRTDRPKPKPSSDRKSQVGKIEALLAEANRPWSYADAMAQHMFKVERVEWLDGDQLTRMIAALIYNAKRNGRL</sequence>
<dbReference type="InterPro" id="IPR009363">
    <property type="entry name" value="Phage_Mu_Gp16"/>
</dbReference>
<evidence type="ECO:0000313" key="3">
    <source>
        <dbReference type="Proteomes" id="UP000198606"/>
    </source>
</evidence>
<dbReference type="STRING" id="29435.SAMN05216588_12626"/>
<organism evidence="2 3">
    <name type="scientific">Phytopseudomonas flavescens</name>
    <dbReference type="NCBI Taxonomy" id="29435"/>
    <lineage>
        <taxon>Bacteria</taxon>
        <taxon>Pseudomonadati</taxon>
        <taxon>Pseudomonadota</taxon>
        <taxon>Gammaproteobacteria</taxon>
        <taxon>Pseudomonadales</taxon>
        <taxon>Pseudomonadaceae</taxon>
        <taxon>Phytopseudomonas</taxon>
    </lineage>
</organism>
<evidence type="ECO:0000313" key="2">
    <source>
        <dbReference type="EMBL" id="SDI84050.1"/>
    </source>
</evidence>
<dbReference type="RefSeq" id="WP_084308527.1">
    <property type="nucleotide sequence ID" value="NZ_FNDG01000026.1"/>
</dbReference>
<gene>
    <name evidence="2" type="ORF">SAMN05216588_12626</name>
</gene>
<dbReference type="EMBL" id="FNDG01000026">
    <property type="protein sequence ID" value="SDI84050.1"/>
    <property type="molecule type" value="Genomic_DNA"/>
</dbReference>
<accession>A0A1G8NX12</accession>
<reference evidence="2 3" key="1">
    <citation type="submission" date="2016-10" db="EMBL/GenBank/DDBJ databases">
        <authorList>
            <person name="de Groot N.N."/>
        </authorList>
    </citation>
    <scope>NUCLEOTIDE SEQUENCE [LARGE SCALE GENOMIC DNA]</scope>
    <source>
        <strain evidence="2 3">LMG 18387</strain>
    </source>
</reference>
<feature type="region of interest" description="Disordered" evidence="1">
    <location>
        <begin position="57"/>
        <end position="81"/>
    </location>
</feature>
<dbReference type="AlphaFoldDB" id="A0A1G8NX12"/>
<name>A0A1G8NX12_9GAMM</name>
<dbReference type="Proteomes" id="UP000198606">
    <property type="component" value="Unassembled WGS sequence"/>
</dbReference>
<proteinExistence type="predicted"/>
<evidence type="ECO:0000256" key="1">
    <source>
        <dbReference type="SAM" id="MobiDB-lite"/>
    </source>
</evidence>
<protein>
    <submittedName>
        <fullName evidence="2">Mu-like prophage protein gp16</fullName>
    </submittedName>
</protein>
<dbReference type="Pfam" id="PF06252">
    <property type="entry name" value="GemA"/>
    <property type="match status" value="1"/>
</dbReference>
<feature type="compositionally biased region" description="Basic and acidic residues" evidence="1">
    <location>
        <begin position="62"/>
        <end position="77"/>
    </location>
</feature>